<dbReference type="RefSeq" id="XP_024388248.1">
    <property type="nucleotide sequence ID" value="XM_024532480.2"/>
</dbReference>
<dbReference type="EnsemblPlants" id="Pp3c11_18830V3.1">
    <property type="protein sequence ID" value="Pp3c11_18830V3.1"/>
    <property type="gene ID" value="Pp3c11_18830"/>
</dbReference>
<evidence type="ECO:0000313" key="1">
    <source>
        <dbReference type="EMBL" id="PNR45456.1"/>
    </source>
</evidence>
<dbReference type="Proteomes" id="UP000006727">
    <property type="component" value="Chromosome 11"/>
</dbReference>
<organism evidence="1">
    <name type="scientific">Physcomitrium patens</name>
    <name type="common">Spreading-leaved earth moss</name>
    <name type="synonym">Physcomitrella patens</name>
    <dbReference type="NCBI Taxonomy" id="3218"/>
    <lineage>
        <taxon>Eukaryota</taxon>
        <taxon>Viridiplantae</taxon>
        <taxon>Streptophyta</taxon>
        <taxon>Embryophyta</taxon>
        <taxon>Bryophyta</taxon>
        <taxon>Bryophytina</taxon>
        <taxon>Bryopsida</taxon>
        <taxon>Funariidae</taxon>
        <taxon>Funariales</taxon>
        <taxon>Funariaceae</taxon>
        <taxon>Physcomitrium</taxon>
    </lineage>
</organism>
<accession>A0A2K1JVA7</accession>
<evidence type="ECO:0000313" key="2">
    <source>
        <dbReference type="EnsemblPlants" id="Pp3c11_18830V3.1"/>
    </source>
</evidence>
<dbReference type="GeneID" id="112288363"/>
<reference evidence="2" key="3">
    <citation type="submission" date="2020-12" db="UniProtKB">
        <authorList>
            <consortium name="EnsemblPlants"/>
        </authorList>
    </citation>
    <scope>IDENTIFICATION</scope>
</reference>
<gene>
    <name evidence="2" type="primary">LOC112288363</name>
    <name evidence="1" type="ORF">PHYPA_015227</name>
</gene>
<keyword evidence="3" id="KW-1185">Reference proteome</keyword>
<dbReference type="PaxDb" id="3218-PP1S123_134V6.1"/>
<reference evidence="1 3" key="1">
    <citation type="journal article" date="2008" name="Science">
        <title>The Physcomitrella genome reveals evolutionary insights into the conquest of land by plants.</title>
        <authorList>
            <person name="Rensing S."/>
            <person name="Lang D."/>
            <person name="Zimmer A."/>
            <person name="Terry A."/>
            <person name="Salamov A."/>
            <person name="Shapiro H."/>
            <person name="Nishiyama T."/>
            <person name="Perroud P.-F."/>
            <person name="Lindquist E."/>
            <person name="Kamisugi Y."/>
            <person name="Tanahashi T."/>
            <person name="Sakakibara K."/>
            <person name="Fujita T."/>
            <person name="Oishi K."/>
            <person name="Shin-I T."/>
            <person name="Kuroki Y."/>
            <person name="Toyoda A."/>
            <person name="Suzuki Y."/>
            <person name="Hashimoto A."/>
            <person name="Yamaguchi K."/>
            <person name="Sugano A."/>
            <person name="Kohara Y."/>
            <person name="Fujiyama A."/>
            <person name="Anterola A."/>
            <person name="Aoki S."/>
            <person name="Ashton N."/>
            <person name="Barbazuk W.B."/>
            <person name="Barker E."/>
            <person name="Bennetzen J."/>
            <person name="Bezanilla M."/>
            <person name="Blankenship R."/>
            <person name="Cho S.H."/>
            <person name="Dutcher S."/>
            <person name="Estelle M."/>
            <person name="Fawcett J.A."/>
            <person name="Gundlach H."/>
            <person name="Hanada K."/>
            <person name="Heyl A."/>
            <person name="Hicks K.A."/>
            <person name="Hugh J."/>
            <person name="Lohr M."/>
            <person name="Mayer K."/>
            <person name="Melkozernov A."/>
            <person name="Murata T."/>
            <person name="Nelson D."/>
            <person name="Pils B."/>
            <person name="Prigge M."/>
            <person name="Reiss B."/>
            <person name="Renner T."/>
            <person name="Rombauts S."/>
            <person name="Rushton P."/>
            <person name="Sanderfoot A."/>
            <person name="Schween G."/>
            <person name="Shiu S.-H."/>
            <person name="Stueber K."/>
            <person name="Theodoulou F.L."/>
            <person name="Tu H."/>
            <person name="Van de Peer Y."/>
            <person name="Verrier P.J."/>
            <person name="Waters E."/>
            <person name="Wood A."/>
            <person name="Yang L."/>
            <person name="Cove D."/>
            <person name="Cuming A."/>
            <person name="Hasebe M."/>
            <person name="Lucas S."/>
            <person name="Mishler D.B."/>
            <person name="Reski R."/>
            <person name="Grigoriev I."/>
            <person name="Quatrano R.S."/>
            <person name="Boore J.L."/>
        </authorList>
    </citation>
    <scope>NUCLEOTIDE SEQUENCE [LARGE SCALE GENOMIC DNA]</scope>
    <source>
        <strain evidence="2 3">cv. Gransden 2004</strain>
    </source>
</reference>
<proteinExistence type="predicted"/>
<name>A0A2K1JVA7_PHYPA</name>
<dbReference type="OrthoDB" id="1972191at2759"/>
<protein>
    <submittedName>
        <fullName evidence="1 2">Uncharacterized protein</fullName>
    </submittedName>
</protein>
<dbReference type="EnsemblPlants" id="Pp3c11_18830V3.2">
    <property type="protein sequence ID" value="Pp3c11_18830V3.2"/>
    <property type="gene ID" value="Pp3c11_18830"/>
</dbReference>
<dbReference type="Gramene" id="Pp3c11_18830V3.2">
    <property type="protein sequence ID" value="Pp3c11_18830V3.2"/>
    <property type="gene ID" value="Pp3c11_18830"/>
</dbReference>
<dbReference type="EMBL" id="ABEU02000011">
    <property type="protein sequence ID" value="PNR45456.1"/>
    <property type="molecule type" value="Genomic_DNA"/>
</dbReference>
<sequence>MIRGRWVACEYRTHVSVADRRRISSAFCGASRVNGAHCAWKPATRASVVTRIELFDQLKLRVSRKEASVLPSFVSACSMKDRLEVTDVTSQALVNQSSTLFKEVCINPKALSAEAAEFMLSVSASQSVISKEESEDASYADLILQGVHPTSFGTVLLVCTVTMFATPVEESDIEKARRRALIWKKAVGPLFSVLPVVAGYDLPPEISAISKDFGVLCFDVSK</sequence>
<reference evidence="1 3" key="2">
    <citation type="journal article" date="2018" name="Plant J.">
        <title>The Physcomitrella patens chromosome-scale assembly reveals moss genome structure and evolution.</title>
        <authorList>
            <person name="Lang D."/>
            <person name="Ullrich K.K."/>
            <person name="Murat F."/>
            <person name="Fuchs J."/>
            <person name="Jenkins J."/>
            <person name="Haas F.B."/>
            <person name="Piednoel M."/>
            <person name="Gundlach H."/>
            <person name="Van Bel M."/>
            <person name="Meyberg R."/>
            <person name="Vives C."/>
            <person name="Morata J."/>
            <person name="Symeonidi A."/>
            <person name="Hiss M."/>
            <person name="Muchero W."/>
            <person name="Kamisugi Y."/>
            <person name="Saleh O."/>
            <person name="Blanc G."/>
            <person name="Decker E.L."/>
            <person name="van Gessel N."/>
            <person name="Grimwood J."/>
            <person name="Hayes R.D."/>
            <person name="Graham S.W."/>
            <person name="Gunter L.E."/>
            <person name="McDaniel S.F."/>
            <person name="Hoernstein S.N.W."/>
            <person name="Larsson A."/>
            <person name="Li F.W."/>
            <person name="Perroud P.F."/>
            <person name="Phillips J."/>
            <person name="Ranjan P."/>
            <person name="Rokshar D.S."/>
            <person name="Rothfels C.J."/>
            <person name="Schneider L."/>
            <person name="Shu S."/>
            <person name="Stevenson D.W."/>
            <person name="Thummler F."/>
            <person name="Tillich M."/>
            <person name="Villarreal Aguilar J.C."/>
            <person name="Widiez T."/>
            <person name="Wong G.K."/>
            <person name="Wymore A."/>
            <person name="Zhang Y."/>
            <person name="Zimmer A.D."/>
            <person name="Quatrano R.S."/>
            <person name="Mayer K.F.X."/>
            <person name="Goodstein D."/>
            <person name="Casacuberta J.M."/>
            <person name="Vandepoele K."/>
            <person name="Reski R."/>
            <person name="Cuming A.C."/>
            <person name="Tuskan G.A."/>
            <person name="Maumus F."/>
            <person name="Salse J."/>
            <person name="Schmutz J."/>
            <person name="Rensing S.A."/>
        </authorList>
    </citation>
    <scope>NUCLEOTIDE SEQUENCE [LARGE SCALE GENOMIC DNA]</scope>
    <source>
        <strain evidence="2 3">cv. Gransden 2004</strain>
    </source>
</reference>
<dbReference type="Gramene" id="Pp3c11_18830V3.1">
    <property type="protein sequence ID" value="Pp3c11_18830V3.1"/>
    <property type="gene ID" value="Pp3c11_18830"/>
</dbReference>
<dbReference type="KEGG" id="ppp:112288363"/>
<evidence type="ECO:0000313" key="3">
    <source>
        <dbReference type="Proteomes" id="UP000006727"/>
    </source>
</evidence>
<dbReference type="AlphaFoldDB" id="A0A2K1JVA7"/>